<dbReference type="Pfam" id="PF23156">
    <property type="entry name" value="DUF7054"/>
    <property type="match status" value="1"/>
</dbReference>
<dbReference type="EMBL" id="JARAOO010000008">
    <property type="protein sequence ID" value="KAJ7960099.1"/>
    <property type="molecule type" value="Genomic_DNA"/>
</dbReference>
<comment type="caution">
    <text evidence="2">The sequence shown here is derived from an EMBL/GenBank/DDBJ whole genome shotgun (WGS) entry which is preliminary data.</text>
</comment>
<evidence type="ECO:0000313" key="3">
    <source>
        <dbReference type="Proteomes" id="UP001163823"/>
    </source>
</evidence>
<dbReference type="KEGG" id="qsa:O6P43_020591"/>
<keyword evidence="3" id="KW-1185">Reference proteome</keyword>
<dbReference type="PANTHER" id="PTHR33270:SF5">
    <property type="entry name" value="GB|AAC00605.1"/>
    <property type="match status" value="1"/>
</dbReference>
<accession>A0AAD7LKZ7</accession>
<gene>
    <name evidence="2" type="ORF">O6P43_020591</name>
</gene>
<protein>
    <submittedName>
        <fullName evidence="2">Senescence-associated protein</fullName>
    </submittedName>
</protein>
<organism evidence="2 3">
    <name type="scientific">Quillaja saponaria</name>
    <name type="common">Soap bark tree</name>
    <dbReference type="NCBI Taxonomy" id="32244"/>
    <lineage>
        <taxon>Eukaryota</taxon>
        <taxon>Viridiplantae</taxon>
        <taxon>Streptophyta</taxon>
        <taxon>Embryophyta</taxon>
        <taxon>Tracheophyta</taxon>
        <taxon>Spermatophyta</taxon>
        <taxon>Magnoliopsida</taxon>
        <taxon>eudicotyledons</taxon>
        <taxon>Gunneridae</taxon>
        <taxon>Pentapetalae</taxon>
        <taxon>rosids</taxon>
        <taxon>fabids</taxon>
        <taxon>Fabales</taxon>
        <taxon>Quillajaceae</taxon>
        <taxon>Quillaja</taxon>
    </lineage>
</organism>
<evidence type="ECO:0000313" key="2">
    <source>
        <dbReference type="EMBL" id="KAJ7960099.1"/>
    </source>
</evidence>
<dbReference type="PANTHER" id="PTHR33270">
    <property type="entry name" value="BNAC05G50380D PROTEIN"/>
    <property type="match status" value="1"/>
</dbReference>
<dbReference type="AlphaFoldDB" id="A0AAD7LKZ7"/>
<dbReference type="InterPro" id="IPR055482">
    <property type="entry name" value="DUF7054"/>
</dbReference>
<evidence type="ECO:0000259" key="1">
    <source>
        <dbReference type="Pfam" id="PF23156"/>
    </source>
</evidence>
<sequence>MLKKIVSEKTMLYRSKKKKKNDQSVKNNRFLIIINIVGSVGPIRFIVNEGDLVSGVIDTALKCYARQGRLPVLGSDVNDFLLYCENAESQALSPKESIGSHGARKFVLCKMQKEPLLKAEARSEMVSEKRSGWKSWLNKSFSFKIISDWT</sequence>
<proteinExistence type="predicted"/>
<reference evidence="2" key="1">
    <citation type="journal article" date="2023" name="Science">
        <title>Elucidation of the pathway for biosynthesis of saponin adjuvants from the soapbark tree.</title>
        <authorList>
            <person name="Reed J."/>
            <person name="Orme A."/>
            <person name="El-Demerdash A."/>
            <person name="Owen C."/>
            <person name="Martin L.B.B."/>
            <person name="Misra R.C."/>
            <person name="Kikuchi S."/>
            <person name="Rejzek M."/>
            <person name="Martin A.C."/>
            <person name="Harkess A."/>
            <person name="Leebens-Mack J."/>
            <person name="Louveau T."/>
            <person name="Stephenson M.J."/>
            <person name="Osbourn A."/>
        </authorList>
    </citation>
    <scope>NUCLEOTIDE SEQUENCE</scope>
    <source>
        <strain evidence="2">S10</strain>
    </source>
</reference>
<feature type="domain" description="DUF7054" evidence="1">
    <location>
        <begin position="26"/>
        <end position="109"/>
    </location>
</feature>
<dbReference type="Proteomes" id="UP001163823">
    <property type="component" value="Chromosome 8"/>
</dbReference>
<name>A0AAD7LKZ7_QUISA</name>
<dbReference type="InterPro" id="IPR040358">
    <property type="entry name" value="At4g22758-like"/>
</dbReference>